<protein>
    <submittedName>
        <fullName evidence="3">Cell surface glycoprotein</fullName>
    </submittedName>
</protein>
<keyword evidence="2" id="KW-0472">Membrane</keyword>
<keyword evidence="4" id="KW-1185">Reference proteome</keyword>
<keyword evidence="2" id="KW-0812">Transmembrane</keyword>
<keyword evidence="2" id="KW-1133">Transmembrane helix</keyword>
<comment type="caution">
    <text evidence="3">The sequence shown here is derived from an EMBL/GenBank/DDBJ whole genome shotgun (WGS) entry which is preliminary data.</text>
</comment>
<feature type="transmembrane region" description="Helical" evidence="2">
    <location>
        <begin position="330"/>
        <end position="349"/>
    </location>
</feature>
<evidence type="ECO:0000313" key="4">
    <source>
        <dbReference type="Proteomes" id="UP000443423"/>
    </source>
</evidence>
<dbReference type="AlphaFoldDB" id="A0A6A8G9B8"/>
<feature type="compositionally biased region" description="Low complexity" evidence="1">
    <location>
        <begin position="249"/>
        <end position="329"/>
    </location>
</feature>
<sequence length="355" mass="37489">MRFERVLHFILIISLVTSSGGSIALAATGYGITSSDDIDTPDQTVTIDGTEYDVSSIGRVYKNDALTIDTNAPAGTSYDIYIYNDDRNIVDTAAAEGDDSASFDTSYFGSPGSYVAAIYIDGSIERIHPVVVSGYRVSVDAPKSAPKGEDITVDLSLSKVTDIQDPYSVEVVVAQGNSVVKRIDASQTGSLSYQATLSNDLNKGDYNLYAVARSETTVDGKHELVGISDTQQLTVKSRTTTTANSGDGSSEATETTTATPTATTTTASTPTPTTTESPTTTTEHTSTESPTTTSESVTTTVTSQTTDSSVLTPNNDNTDSSSKTTTESSLPAPWLSALGILFTGLILVIRRRRKK</sequence>
<dbReference type="EMBL" id="WKJQ01000001">
    <property type="protein sequence ID" value="MRW97325.1"/>
    <property type="molecule type" value="Genomic_DNA"/>
</dbReference>
<gene>
    <name evidence="3" type="ORF">GJR99_12175</name>
</gene>
<evidence type="ECO:0000313" key="3">
    <source>
        <dbReference type="EMBL" id="MRW97325.1"/>
    </source>
</evidence>
<feature type="region of interest" description="Disordered" evidence="1">
    <location>
        <begin position="236"/>
        <end position="329"/>
    </location>
</feature>
<proteinExistence type="predicted"/>
<reference evidence="3 4" key="1">
    <citation type="submission" date="2019-11" db="EMBL/GenBank/DDBJ databases">
        <title>Whole genome sequence of Haloferax sp. MBLA0078.</title>
        <authorList>
            <person name="Seo M.-J."/>
            <person name="Cho E.-S."/>
        </authorList>
    </citation>
    <scope>NUCLEOTIDE SEQUENCE [LARGE SCALE GENOMIC DNA]</scope>
    <source>
        <strain evidence="3 4">MBLA0078</strain>
    </source>
</reference>
<organism evidence="3 4">
    <name type="scientific">Haloferax marinum</name>
    <dbReference type="NCBI Taxonomy" id="2666143"/>
    <lineage>
        <taxon>Archaea</taxon>
        <taxon>Methanobacteriati</taxon>
        <taxon>Methanobacteriota</taxon>
        <taxon>Stenosarchaea group</taxon>
        <taxon>Halobacteria</taxon>
        <taxon>Halobacteriales</taxon>
        <taxon>Haloferacaceae</taxon>
        <taxon>Haloferax</taxon>
    </lineage>
</organism>
<dbReference type="OrthoDB" id="206466at2157"/>
<name>A0A6A8G9B8_9EURY</name>
<accession>A0A6A8G9B8</accession>
<evidence type="ECO:0000256" key="2">
    <source>
        <dbReference type="SAM" id="Phobius"/>
    </source>
</evidence>
<evidence type="ECO:0000256" key="1">
    <source>
        <dbReference type="SAM" id="MobiDB-lite"/>
    </source>
</evidence>
<feature type="compositionally biased region" description="Polar residues" evidence="1">
    <location>
        <begin position="236"/>
        <end position="248"/>
    </location>
</feature>
<dbReference type="RefSeq" id="WP_151112519.1">
    <property type="nucleotide sequence ID" value="NZ_WKJQ01000001.1"/>
</dbReference>
<dbReference type="Proteomes" id="UP000443423">
    <property type="component" value="Unassembled WGS sequence"/>
</dbReference>